<dbReference type="InterPro" id="IPR012938">
    <property type="entry name" value="Glc/Sorbosone_DH"/>
</dbReference>
<accession>A0A918RM12</accession>
<name>A0A918RM12_9GAMM</name>
<dbReference type="Pfam" id="PF07995">
    <property type="entry name" value="GSDH"/>
    <property type="match status" value="1"/>
</dbReference>
<dbReference type="AlphaFoldDB" id="A0A918RM12"/>
<dbReference type="Proteomes" id="UP000614811">
    <property type="component" value="Unassembled WGS sequence"/>
</dbReference>
<dbReference type="EMBL" id="BMXA01000002">
    <property type="protein sequence ID" value="GHA04302.1"/>
    <property type="molecule type" value="Genomic_DNA"/>
</dbReference>
<evidence type="ECO:0000259" key="2">
    <source>
        <dbReference type="Pfam" id="PF07995"/>
    </source>
</evidence>
<reference evidence="3" key="1">
    <citation type="journal article" date="2014" name="Int. J. Syst. Evol. Microbiol.">
        <title>Complete genome sequence of Corynebacterium casei LMG S-19264T (=DSM 44701T), isolated from a smear-ripened cheese.</title>
        <authorList>
            <consortium name="US DOE Joint Genome Institute (JGI-PGF)"/>
            <person name="Walter F."/>
            <person name="Albersmeier A."/>
            <person name="Kalinowski J."/>
            <person name="Ruckert C."/>
        </authorList>
    </citation>
    <scope>NUCLEOTIDE SEQUENCE</scope>
    <source>
        <strain evidence="3">KCTC 12711</strain>
    </source>
</reference>
<feature type="signal peptide" evidence="1">
    <location>
        <begin position="1"/>
        <end position="24"/>
    </location>
</feature>
<dbReference type="PANTHER" id="PTHR19328:SF75">
    <property type="entry name" value="ALDOSE SUGAR DEHYDROGENASE YLII"/>
    <property type="match status" value="1"/>
</dbReference>
<keyword evidence="4" id="KW-1185">Reference proteome</keyword>
<keyword evidence="1" id="KW-0732">Signal</keyword>
<evidence type="ECO:0000313" key="3">
    <source>
        <dbReference type="EMBL" id="GHA04302.1"/>
    </source>
</evidence>
<gene>
    <name evidence="3" type="ORF">GCM10008090_12040</name>
</gene>
<reference evidence="3" key="2">
    <citation type="submission" date="2020-09" db="EMBL/GenBank/DDBJ databases">
        <authorList>
            <person name="Sun Q."/>
            <person name="Kim S."/>
        </authorList>
    </citation>
    <scope>NUCLEOTIDE SEQUENCE</scope>
    <source>
        <strain evidence="3">KCTC 12711</strain>
    </source>
</reference>
<protein>
    <submittedName>
        <fullName evidence="3">Glucose dehydrogenase</fullName>
    </submittedName>
</protein>
<evidence type="ECO:0000256" key="1">
    <source>
        <dbReference type="SAM" id="SignalP"/>
    </source>
</evidence>
<dbReference type="Gene3D" id="2.120.10.30">
    <property type="entry name" value="TolB, C-terminal domain"/>
    <property type="match status" value="1"/>
</dbReference>
<dbReference type="InterPro" id="IPR011041">
    <property type="entry name" value="Quinoprot_gluc/sorb_DH_b-prop"/>
</dbReference>
<sequence length="357" mass="39182">MKKTFKLGFALFCLSLTSTQLAVADSNITTVASGLKSPWAMAFTTQGDILITERAGRIRVVRDGQLQPDSIANVPSVYHAGQGGLLDIQLDREFANNRTLYLSLAHGDAKANATRLVAAELDQNQLTNVRVLFTSAPTRATPHHYAGRIAQLPDNTLLLTVGDGFNYREQAQRLDSHLGKIIRVNREGQAPNDNPFIGQPGAKPEIWSIGHRNMQGLTLVADTVYEHEHGPQGGDEINRIEPGKNYGWPVITQGIDYSGARISPFTDYPNMQQPLLDWTPSIAPSGMAYSEGHLYVTALAEGAIRKIKINTDGQLDDLGIVYPDLRERLRDIAVGPDGFLYVLTDGPEARLLRLSHH</sequence>
<dbReference type="SUPFAM" id="SSF50952">
    <property type="entry name" value="Soluble quinoprotein glucose dehydrogenase"/>
    <property type="match status" value="1"/>
</dbReference>
<comment type="caution">
    <text evidence="3">The sequence shown here is derived from an EMBL/GenBank/DDBJ whole genome shotgun (WGS) entry which is preliminary data.</text>
</comment>
<feature type="domain" description="Glucose/Sorbosone dehydrogenase" evidence="2">
    <location>
        <begin position="35"/>
        <end position="353"/>
    </location>
</feature>
<dbReference type="InterPro" id="IPR011042">
    <property type="entry name" value="6-blade_b-propeller_TolB-like"/>
</dbReference>
<dbReference type="PANTHER" id="PTHR19328">
    <property type="entry name" value="HEDGEHOG-INTERACTING PROTEIN"/>
    <property type="match status" value="1"/>
</dbReference>
<proteinExistence type="predicted"/>
<organism evidence="3 4">
    <name type="scientific">Arenicella chitinivorans</name>
    <dbReference type="NCBI Taxonomy" id="1329800"/>
    <lineage>
        <taxon>Bacteria</taxon>
        <taxon>Pseudomonadati</taxon>
        <taxon>Pseudomonadota</taxon>
        <taxon>Gammaproteobacteria</taxon>
        <taxon>Arenicellales</taxon>
        <taxon>Arenicellaceae</taxon>
        <taxon>Arenicella</taxon>
    </lineage>
</organism>
<dbReference type="RefSeq" id="WP_189399139.1">
    <property type="nucleotide sequence ID" value="NZ_BMXA01000002.1"/>
</dbReference>
<feature type="chain" id="PRO_5037069257" evidence="1">
    <location>
        <begin position="25"/>
        <end position="357"/>
    </location>
</feature>
<evidence type="ECO:0000313" key="4">
    <source>
        <dbReference type="Proteomes" id="UP000614811"/>
    </source>
</evidence>